<evidence type="ECO:0008006" key="3">
    <source>
        <dbReference type="Google" id="ProtNLM"/>
    </source>
</evidence>
<sequence length="179" mass="20094">MKLKYALSTILTTIFLTGCVAPSGNYAFDASLLSPQIYNKYWAMKPQDDVANVLKITADGNATLYRYSCDHLNNYKTKNKGTFGQLIEKIAKDAEEKQPGTEDLVRALIKVERYKLETTGKNKVDLNAIFIGRWSNIEFTSVSNNYLKATQTFFSGLVGGTKYIEYTNVQSPSFPVCKK</sequence>
<proteinExistence type="predicted"/>
<keyword evidence="2" id="KW-1185">Reference proteome</keyword>
<evidence type="ECO:0000313" key="1">
    <source>
        <dbReference type="EMBL" id="RPE86253.1"/>
    </source>
</evidence>
<comment type="caution">
    <text evidence="1">The sequence shown here is derived from an EMBL/GenBank/DDBJ whole genome shotgun (WGS) entry which is preliminary data.</text>
</comment>
<dbReference type="Proteomes" id="UP000281691">
    <property type="component" value="Unassembled WGS sequence"/>
</dbReference>
<evidence type="ECO:0000313" key="2">
    <source>
        <dbReference type="Proteomes" id="UP000281691"/>
    </source>
</evidence>
<dbReference type="RefSeq" id="WP_124210797.1">
    <property type="nucleotide sequence ID" value="NZ_CP016615.1"/>
</dbReference>
<reference evidence="1 2" key="1">
    <citation type="submission" date="2018-11" db="EMBL/GenBank/DDBJ databases">
        <title>Genomic Encyclopedia of Type Strains, Phase IV (KMG-IV): sequencing the most valuable type-strain genomes for metagenomic binning, comparative biology and taxonomic classification.</title>
        <authorList>
            <person name="Goeker M."/>
        </authorList>
    </citation>
    <scope>NUCLEOTIDE SEQUENCE [LARGE SCALE GENOMIC DNA]</scope>
    <source>
        <strain evidence="1 2">DSM 27238</strain>
    </source>
</reference>
<dbReference type="OrthoDB" id="5677012at2"/>
<dbReference type="PROSITE" id="PS51257">
    <property type="entry name" value="PROKAR_LIPOPROTEIN"/>
    <property type="match status" value="1"/>
</dbReference>
<protein>
    <recommendedName>
        <fullName evidence="3">Lipoprotein</fullName>
    </recommendedName>
</protein>
<name>A0A3N4VY34_9PAST</name>
<dbReference type="EMBL" id="RKQP01000001">
    <property type="protein sequence ID" value="RPE86253.1"/>
    <property type="molecule type" value="Genomic_DNA"/>
</dbReference>
<organism evidence="1 2">
    <name type="scientific">Vespertiliibacter pulmonis</name>
    <dbReference type="NCBI Taxonomy" id="1443036"/>
    <lineage>
        <taxon>Bacteria</taxon>
        <taxon>Pseudomonadati</taxon>
        <taxon>Pseudomonadota</taxon>
        <taxon>Gammaproteobacteria</taxon>
        <taxon>Pasteurellales</taxon>
        <taxon>Pasteurellaceae</taxon>
        <taxon>Vespertiliibacter</taxon>
    </lineage>
</organism>
<accession>A0A3N4VY34</accession>
<dbReference type="AlphaFoldDB" id="A0A3N4VY34"/>
<gene>
    <name evidence="1" type="ORF">EDC46_0647</name>
</gene>